<dbReference type="Gene3D" id="3.20.20.140">
    <property type="entry name" value="Metal-dependent hydrolases"/>
    <property type="match status" value="1"/>
</dbReference>
<dbReference type="EMBL" id="WSLF01000008">
    <property type="protein sequence ID" value="KAE9633496.1"/>
    <property type="molecule type" value="Genomic_DNA"/>
</dbReference>
<dbReference type="GO" id="GO:0006146">
    <property type="term" value="P:adenine catabolic process"/>
    <property type="evidence" value="ECO:0007669"/>
    <property type="project" value="InterPro"/>
</dbReference>
<comment type="similarity">
    <text evidence="1 6">Belongs to the metallo-dependent hydrolases superfamily. Adenine deaminase family.</text>
</comment>
<evidence type="ECO:0000313" key="9">
    <source>
        <dbReference type="EMBL" id="KAE9633496.1"/>
    </source>
</evidence>
<dbReference type="CDD" id="cd01295">
    <property type="entry name" value="AdeC"/>
    <property type="match status" value="1"/>
</dbReference>
<evidence type="ECO:0000256" key="5">
    <source>
        <dbReference type="ARBA" id="ARBA00047720"/>
    </source>
</evidence>
<dbReference type="AlphaFoldDB" id="A0A7C8HE57"/>
<name>A0A7C8HE57_9FIRM</name>
<dbReference type="EC" id="3.5.4.2" evidence="2 6"/>
<keyword evidence="3 6" id="KW-0378">Hydrolase</keyword>
<proteinExistence type="inferred from homology"/>
<dbReference type="RefSeq" id="WP_158740814.1">
    <property type="nucleotide sequence ID" value="NZ_JAFBEP010000009.1"/>
</dbReference>
<evidence type="ECO:0000256" key="2">
    <source>
        <dbReference type="ARBA" id="ARBA00012782"/>
    </source>
</evidence>
<evidence type="ECO:0000259" key="7">
    <source>
        <dbReference type="Pfam" id="PF01979"/>
    </source>
</evidence>
<feature type="domain" description="Amidohydrolase-related" evidence="7">
    <location>
        <begin position="66"/>
        <end position="348"/>
    </location>
</feature>
<dbReference type="HAMAP" id="MF_01518">
    <property type="entry name" value="Adenine_deamin"/>
    <property type="match status" value="1"/>
</dbReference>
<dbReference type="SUPFAM" id="SSF51338">
    <property type="entry name" value="Composite domain of metallo-dependent hydrolases"/>
    <property type="match status" value="1"/>
</dbReference>
<keyword evidence="4 6" id="KW-0464">Manganese</keyword>
<organism evidence="9 10">
    <name type="scientific">Defluviitalea raffinosedens</name>
    <dbReference type="NCBI Taxonomy" id="1450156"/>
    <lineage>
        <taxon>Bacteria</taxon>
        <taxon>Bacillati</taxon>
        <taxon>Bacillota</taxon>
        <taxon>Clostridia</taxon>
        <taxon>Lachnospirales</taxon>
        <taxon>Defluviitaleaceae</taxon>
        <taxon>Defluviitalea</taxon>
    </lineage>
</organism>
<dbReference type="InterPro" id="IPR032466">
    <property type="entry name" value="Metal_Hydrolase"/>
</dbReference>
<comment type="catalytic activity">
    <reaction evidence="5 6">
        <text>adenine + H2O + H(+) = hypoxanthine + NH4(+)</text>
        <dbReference type="Rhea" id="RHEA:23688"/>
        <dbReference type="ChEBI" id="CHEBI:15377"/>
        <dbReference type="ChEBI" id="CHEBI:15378"/>
        <dbReference type="ChEBI" id="CHEBI:16708"/>
        <dbReference type="ChEBI" id="CHEBI:17368"/>
        <dbReference type="ChEBI" id="CHEBI:28938"/>
        <dbReference type="EC" id="3.5.4.2"/>
    </reaction>
</comment>
<dbReference type="GO" id="GO:0000034">
    <property type="term" value="F:adenine deaminase activity"/>
    <property type="evidence" value="ECO:0007669"/>
    <property type="project" value="UniProtKB-UniRule"/>
</dbReference>
<dbReference type="Pfam" id="PF01979">
    <property type="entry name" value="Amidohydro_1"/>
    <property type="match status" value="1"/>
</dbReference>
<evidence type="ECO:0000259" key="8">
    <source>
        <dbReference type="Pfam" id="PF13382"/>
    </source>
</evidence>
<dbReference type="SUPFAM" id="SSF51556">
    <property type="entry name" value="Metallo-dependent hydrolases"/>
    <property type="match status" value="1"/>
</dbReference>
<evidence type="ECO:0000256" key="6">
    <source>
        <dbReference type="HAMAP-Rule" id="MF_01518"/>
    </source>
</evidence>
<dbReference type="InterPro" id="IPR006680">
    <property type="entry name" value="Amidohydro-rel"/>
</dbReference>
<protein>
    <recommendedName>
        <fullName evidence="2 6">Adenine deaminase</fullName>
        <shortName evidence="6">Adenase</shortName>
        <shortName evidence="6">Adenine aminase</shortName>
        <ecNumber evidence="2 6">3.5.4.2</ecNumber>
    </recommendedName>
</protein>
<reference evidence="9 10" key="1">
    <citation type="submission" date="2019-12" db="EMBL/GenBank/DDBJ databases">
        <title>Defluviitalea raffinosedens, isolated from a biogas fermenter, genome sequencing and characterization.</title>
        <authorList>
            <person name="Rettenmaier R."/>
            <person name="Schneider M."/>
            <person name="Neuhaus K."/>
            <person name="Liebl W."/>
            <person name="Zverlov V."/>
        </authorList>
    </citation>
    <scope>NUCLEOTIDE SEQUENCE [LARGE SCALE GENOMIC DNA]</scope>
    <source>
        <strain evidence="9 10">249c-K6</strain>
    </source>
</reference>
<feature type="domain" description="Adenine deaminase C-terminal" evidence="8">
    <location>
        <begin position="396"/>
        <end position="561"/>
    </location>
</feature>
<dbReference type="InterPro" id="IPR006679">
    <property type="entry name" value="Adenine_deam"/>
</dbReference>
<gene>
    <name evidence="6 9" type="primary">ade</name>
    <name evidence="9" type="ORF">GND95_09675</name>
</gene>
<dbReference type="NCBIfam" id="TIGR01178">
    <property type="entry name" value="ade"/>
    <property type="match status" value="1"/>
</dbReference>
<dbReference type="OrthoDB" id="9775607at2"/>
<evidence type="ECO:0000256" key="3">
    <source>
        <dbReference type="ARBA" id="ARBA00022801"/>
    </source>
</evidence>
<comment type="cofactor">
    <cofactor evidence="6">
        <name>Mn(2+)</name>
        <dbReference type="ChEBI" id="CHEBI:29035"/>
    </cofactor>
</comment>
<comment type="caution">
    <text evidence="9">The sequence shown here is derived from an EMBL/GenBank/DDBJ whole genome shotgun (WGS) entry which is preliminary data.</text>
</comment>
<dbReference type="Gene3D" id="2.30.40.10">
    <property type="entry name" value="Urease, subunit C, domain 1"/>
    <property type="match status" value="1"/>
</dbReference>
<dbReference type="InterPro" id="IPR026912">
    <property type="entry name" value="Adenine_deam_C"/>
</dbReference>
<dbReference type="Proteomes" id="UP000483018">
    <property type="component" value="Unassembled WGS sequence"/>
</dbReference>
<keyword evidence="10" id="KW-1185">Reference proteome</keyword>
<evidence type="ECO:0000313" key="10">
    <source>
        <dbReference type="Proteomes" id="UP000483018"/>
    </source>
</evidence>
<sequence length="568" mass="62923">MHYKEYERVSQAALKKIDADLVLKNGNIINVFTEEIYKADLAIHNGYIVGGGNYRGKTEMDLEGKYVCPGFIDSHLHLESTLVSPAELIHNAVLWGTTTFIVDPHESVNVSGCDGIEYILEQTNEVPANVFVMMPSCVPATPMEDNGSMFTAEEMKRYINHPRILGLGEVMDYHSVVNAERSMFEKLDLFRDKVIDGHAPFLTDEQLAAYVLAGISTDHECCDFDYALKECRNGIQVLIREGSAAKNLEAIVKGIIEKNIDTSRFSFCTDDKHIEEIREEGHISYNIKKAISLGLSPLKAIKMATINAARCYGLKKLGAVAPGYQADLVILKDLESIQIDSVYHKGKLIGSHTPIVIPKPDDQIKNTVKIKEITEEMLSIKISHNPVSVLQMINQQIVTKHLKTEVPCQGGYFAPDKVYNKAAVIERHKATGKIGLAVVTGFGISNGAIASSVSHDSHNIIVIGDNDRDILLAVKELVRTQGGYTIVENGEVLETLPLPIMGLISDLKFNEVHSRLKTMIDHAHRMGVPDDMDPFITLSFIALPVIPEIRITTNGLYDVTHGKFITYQ</sequence>
<dbReference type="Pfam" id="PF13382">
    <property type="entry name" value="Adenine_deam_C"/>
    <property type="match status" value="1"/>
</dbReference>
<evidence type="ECO:0000256" key="1">
    <source>
        <dbReference type="ARBA" id="ARBA00006773"/>
    </source>
</evidence>
<evidence type="ECO:0000256" key="4">
    <source>
        <dbReference type="ARBA" id="ARBA00023211"/>
    </source>
</evidence>
<accession>A0A7C8HE57</accession>
<dbReference type="PANTHER" id="PTHR11113">
    <property type="entry name" value="N-ACETYLGLUCOSAMINE-6-PHOSPHATE DEACETYLASE"/>
    <property type="match status" value="1"/>
</dbReference>
<dbReference type="PANTHER" id="PTHR11113:SF2">
    <property type="entry name" value="ADENINE DEAMINASE"/>
    <property type="match status" value="1"/>
</dbReference>
<dbReference type="InterPro" id="IPR011059">
    <property type="entry name" value="Metal-dep_hydrolase_composite"/>
</dbReference>